<dbReference type="EMBL" id="CP140154">
    <property type="protein sequence ID" value="WQG91336.1"/>
    <property type="molecule type" value="Genomic_DNA"/>
</dbReference>
<dbReference type="InterPro" id="IPR029060">
    <property type="entry name" value="PIN-like_dom_sf"/>
</dbReference>
<protein>
    <recommendedName>
        <fullName evidence="5">PIN domain-containing protein</fullName>
    </recommendedName>
</protein>
<proteinExistence type="predicted"/>
<dbReference type="Proteomes" id="UP001326715">
    <property type="component" value="Chromosome"/>
</dbReference>
<dbReference type="RefSeq" id="WP_072357429.1">
    <property type="nucleotide sequence ID" value="NZ_CBHWAX010000110.1"/>
</dbReference>
<gene>
    <name evidence="1" type="ORF">SAMN05661012_00942</name>
    <name evidence="2" type="ORF">SR876_07480</name>
</gene>
<dbReference type="SUPFAM" id="SSF88723">
    <property type="entry name" value="PIN domain-like"/>
    <property type="match status" value="1"/>
</dbReference>
<evidence type="ECO:0000313" key="4">
    <source>
        <dbReference type="Proteomes" id="UP001326715"/>
    </source>
</evidence>
<evidence type="ECO:0000313" key="3">
    <source>
        <dbReference type="Proteomes" id="UP000183788"/>
    </source>
</evidence>
<dbReference type="OrthoDB" id="9799824at2"/>
<dbReference type="Proteomes" id="UP000183788">
    <property type="component" value="Unassembled WGS sequence"/>
</dbReference>
<keyword evidence="4" id="KW-1185">Reference proteome</keyword>
<evidence type="ECO:0000313" key="1">
    <source>
        <dbReference type="EMBL" id="SFW27333.1"/>
    </source>
</evidence>
<organism evidence="1 3">
    <name type="scientific">Chitinophaga sancti</name>
    <dbReference type="NCBI Taxonomy" id="1004"/>
    <lineage>
        <taxon>Bacteria</taxon>
        <taxon>Pseudomonadati</taxon>
        <taxon>Bacteroidota</taxon>
        <taxon>Chitinophagia</taxon>
        <taxon>Chitinophagales</taxon>
        <taxon>Chitinophagaceae</taxon>
        <taxon>Chitinophaga</taxon>
    </lineage>
</organism>
<name>A0A1K1MWF6_9BACT</name>
<accession>A0A1K1MWF6</accession>
<sequence length="151" mass="17341">MKEIIYVDTSVFGGCFDKEFMEDSLKLMEEFKRGSKKMMYSNLVSEELKAARNEVRNQPLQVPLMHCVWTKAPFKARLLANRYIAEGILGYDSEVDAMHIATATLQNADVVASWNFKHMANESRIQRFNKINTNMGLRTIKIKTPHAILNP</sequence>
<evidence type="ECO:0008006" key="5">
    <source>
        <dbReference type="Google" id="ProtNLM"/>
    </source>
</evidence>
<dbReference type="AlphaFoldDB" id="A0A1K1MWF6"/>
<evidence type="ECO:0000313" key="2">
    <source>
        <dbReference type="EMBL" id="WQG91336.1"/>
    </source>
</evidence>
<reference evidence="1 3" key="1">
    <citation type="submission" date="2016-11" db="EMBL/GenBank/DDBJ databases">
        <authorList>
            <person name="Jaros S."/>
            <person name="Januszkiewicz K."/>
            <person name="Wedrychowicz H."/>
        </authorList>
    </citation>
    <scope>NUCLEOTIDE SEQUENCE [LARGE SCALE GENOMIC DNA]</scope>
    <source>
        <strain evidence="1 3">DSM 784</strain>
    </source>
</reference>
<dbReference type="EMBL" id="FPIZ01000002">
    <property type="protein sequence ID" value="SFW27333.1"/>
    <property type="molecule type" value="Genomic_DNA"/>
</dbReference>
<reference evidence="2 4" key="2">
    <citation type="submission" date="2023-11" db="EMBL/GenBank/DDBJ databases">
        <title>MicrobeMod: A computational toolkit for identifying prokaryotic methylation and restriction-modification with nanopore sequencing.</title>
        <authorList>
            <person name="Crits-Christoph A."/>
            <person name="Kang S.C."/>
            <person name="Lee H."/>
            <person name="Ostrov N."/>
        </authorList>
    </citation>
    <scope>NUCLEOTIDE SEQUENCE [LARGE SCALE GENOMIC DNA]</scope>
    <source>
        <strain evidence="2 4">ATCC 23090</strain>
    </source>
</reference>